<feature type="region of interest" description="Disordered" evidence="1">
    <location>
        <begin position="59"/>
        <end position="82"/>
    </location>
</feature>
<dbReference type="Proteomes" id="UP000192940">
    <property type="component" value="Chromosome I"/>
</dbReference>
<evidence type="ECO:0000256" key="1">
    <source>
        <dbReference type="SAM" id="MobiDB-lite"/>
    </source>
</evidence>
<dbReference type="EMBL" id="LT840184">
    <property type="protein sequence ID" value="SMF88179.1"/>
    <property type="molecule type" value="Genomic_DNA"/>
</dbReference>
<accession>A0A1X7HLC1</accession>
<dbReference type="STRING" id="1313296.SAMN05661091_4157"/>
<protein>
    <submittedName>
        <fullName evidence="2">Uncharacterized protein</fullName>
    </submittedName>
</protein>
<keyword evidence="3" id="KW-1185">Reference proteome</keyword>
<evidence type="ECO:0000313" key="3">
    <source>
        <dbReference type="Proteomes" id="UP000192940"/>
    </source>
</evidence>
<dbReference type="RefSeq" id="WP_208914925.1">
    <property type="nucleotide sequence ID" value="NZ_LT840184.1"/>
</dbReference>
<name>A0A1X7HLC1_9BACL</name>
<sequence length="82" mass="9341">MDKDIASHKMLYSDQAVAYRAKCIYMNLIEEFDEDTAKSLLTAAMPEIYKEAQSHRYGVPADYKPTSRGTTNAEKRRCKCNG</sequence>
<proteinExistence type="predicted"/>
<organism evidence="2 3">
    <name type="scientific">Paenibacillus uliginis N3/975</name>
    <dbReference type="NCBI Taxonomy" id="1313296"/>
    <lineage>
        <taxon>Bacteria</taxon>
        <taxon>Bacillati</taxon>
        <taxon>Bacillota</taxon>
        <taxon>Bacilli</taxon>
        <taxon>Bacillales</taxon>
        <taxon>Paenibacillaceae</taxon>
        <taxon>Paenibacillus</taxon>
    </lineage>
</organism>
<evidence type="ECO:0000313" key="2">
    <source>
        <dbReference type="EMBL" id="SMF88179.1"/>
    </source>
</evidence>
<dbReference type="AlphaFoldDB" id="A0A1X7HLC1"/>
<reference evidence="3" key="1">
    <citation type="submission" date="2017-04" db="EMBL/GenBank/DDBJ databases">
        <authorList>
            <person name="Varghese N."/>
            <person name="Submissions S."/>
        </authorList>
    </citation>
    <scope>NUCLEOTIDE SEQUENCE [LARGE SCALE GENOMIC DNA]</scope>
    <source>
        <strain evidence="3">N3/975</strain>
    </source>
</reference>
<gene>
    <name evidence="2" type="ORF">SAMN05661091_4157</name>
</gene>